<sequence length="331" mass="36285">MQFIVECLITIVMLGIFVVTLGTATLAFIYPEEWKSFIKWFKDHIQSPLLESYVGYNNYGGTDDRPNDTSISAGTNRISAATSASSALLGAPLPSNNLIQQGLVAGASLFIQSYNSLRDTATKGVSLPYDPKSVPKDVFRMKQGDTYTALYGSNITGQTPDTSLSDFQKGLGVNPETDPVYVEVNHFCMNAYTKCVLIDLDEVCKEKYLHCIQDKYMTPKFTSGASFTGVSLPNTPSSSIGASGTTATGASAAAYSPSEIRISPDEYIPHRYKTMNVQSPTDIGPQIDAILQNSTATPSVRQHIRNELQFAVNDEIKNRENNIYQINYVFE</sequence>
<evidence type="ECO:0000256" key="1">
    <source>
        <dbReference type="SAM" id="Phobius"/>
    </source>
</evidence>
<keyword evidence="1" id="KW-0812">Transmembrane</keyword>
<keyword evidence="1" id="KW-0472">Membrane</keyword>
<accession>A0A6C0DNC6</accession>
<keyword evidence="1" id="KW-1133">Transmembrane helix</keyword>
<evidence type="ECO:0000313" key="2">
    <source>
        <dbReference type="EMBL" id="QHT18418.1"/>
    </source>
</evidence>
<dbReference type="EMBL" id="MN739655">
    <property type="protein sequence ID" value="QHT18418.1"/>
    <property type="molecule type" value="Genomic_DNA"/>
</dbReference>
<reference evidence="2" key="1">
    <citation type="journal article" date="2020" name="Nature">
        <title>Giant virus diversity and host interactions through global metagenomics.</title>
        <authorList>
            <person name="Schulz F."/>
            <person name="Roux S."/>
            <person name="Paez-Espino D."/>
            <person name="Jungbluth S."/>
            <person name="Walsh D.A."/>
            <person name="Denef V.J."/>
            <person name="McMahon K.D."/>
            <person name="Konstantinidis K.T."/>
            <person name="Eloe-Fadrosh E.A."/>
            <person name="Kyrpides N.C."/>
            <person name="Woyke T."/>
        </authorList>
    </citation>
    <scope>NUCLEOTIDE SEQUENCE</scope>
    <source>
        <strain evidence="2">GVMAG-M-3300023174-46</strain>
    </source>
</reference>
<proteinExistence type="predicted"/>
<name>A0A6C0DNC6_9ZZZZ</name>
<dbReference type="AlphaFoldDB" id="A0A6C0DNC6"/>
<protein>
    <submittedName>
        <fullName evidence="2">Uncharacterized protein</fullName>
    </submittedName>
</protein>
<feature type="transmembrane region" description="Helical" evidence="1">
    <location>
        <begin position="7"/>
        <end position="30"/>
    </location>
</feature>
<organism evidence="2">
    <name type="scientific">viral metagenome</name>
    <dbReference type="NCBI Taxonomy" id="1070528"/>
    <lineage>
        <taxon>unclassified sequences</taxon>
        <taxon>metagenomes</taxon>
        <taxon>organismal metagenomes</taxon>
    </lineage>
</organism>